<dbReference type="InterPro" id="IPR001789">
    <property type="entry name" value="Sig_transdc_resp-reg_receiver"/>
</dbReference>
<dbReference type="PROSITE" id="PS50110">
    <property type="entry name" value="RESPONSE_REGULATORY"/>
    <property type="match status" value="1"/>
</dbReference>
<gene>
    <name evidence="2" type="ORF">METZ01_LOCUS113064</name>
</gene>
<reference evidence="2" key="1">
    <citation type="submission" date="2018-05" db="EMBL/GenBank/DDBJ databases">
        <authorList>
            <person name="Lanie J.A."/>
            <person name="Ng W.-L."/>
            <person name="Kazmierczak K.M."/>
            <person name="Andrzejewski T.M."/>
            <person name="Davidsen T.M."/>
            <person name="Wayne K.J."/>
            <person name="Tettelin H."/>
            <person name="Glass J.I."/>
            <person name="Rusch D."/>
            <person name="Podicherti R."/>
            <person name="Tsui H.-C.T."/>
            <person name="Winkler M.E."/>
        </authorList>
    </citation>
    <scope>NUCLEOTIDE SEQUENCE</scope>
</reference>
<feature type="domain" description="Response regulatory" evidence="1">
    <location>
        <begin position="5"/>
        <end position="129"/>
    </location>
</feature>
<accession>A0A381X6F4</accession>
<protein>
    <recommendedName>
        <fullName evidence="1">Response regulatory domain-containing protein</fullName>
    </recommendedName>
</protein>
<sequence>MTQQVIITVNRDSNERERIFNALEPFQSMFRIFQSETAAEADDEISNMVENEESLALVICDESLPLDSGVSFLMKLDQDSMTRKAHKLLIMHEPNFDTLVQAINQGKLDYCLIPPWNEEELASTLRQELTDFVIDYAPEKLKYASILDHERILGHMHEGGLTSWDHHG</sequence>
<dbReference type="GO" id="GO:0000160">
    <property type="term" value="P:phosphorelay signal transduction system"/>
    <property type="evidence" value="ECO:0007669"/>
    <property type="project" value="InterPro"/>
</dbReference>
<evidence type="ECO:0000313" key="2">
    <source>
        <dbReference type="EMBL" id="SVA60210.1"/>
    </source>
</evidence>
<proteinExistence type="predicted"/>
<name>A0A381X6F4_9ZZZZ</name>
<dbReference type="InterPro" id="IPR011006">
    <property type="entry name" value="CheY-like_superfamily"/>
</dbReference>
<dbReference type="Gene3D" id="3.40.50.2300">
    <property type="match status" value="1"/>
</dbReference>
<organism evidence="2">
    <name type="scientific">marine metagenome</name>
    <dbReference type="NCBI Taxonomy" id="408172"/>
    <lineage>
        <taxon>unclassified sequences</taxon>
        <taxon>metagenomes</taxon>
        <taxon>ecological metagenomes</taxon>
    </lineage>
</organism>
<dbReference type="EMBL" id="UINC01014053">
    <property type="protein sequence ID" value="SVA60210.1"/>
    <property type="molecule type" value="Genomic_DNA"/>
</dbReference>
<dbReference type="SUPFAM" id="SSF52172">
    <property type="entry name" value="CheY-like"/>
    <property type="match status" value="1"/>
</dbReference>
<dbReference type="AlphaFoldDB" id="A0A381X6F4"/>
<evidence type="ECO:0000259" key="1">
    <source>
        <dbReference type="PROSITE" id="PS50110"/>
    </source>
</evidence>